<evidence type="ECO:0000256" key="1">
    <source>
        <dbReference type="ARBA" id="ARBA00009897"/>
    </source>
</evidence>
<dbReference type="RefSeq" id="WP_033364368.1">
    <property type="nucleotide sequence ID" value="NZ_CP073767.1"/>
</dbReference>
<dbReference type="KEGG" id="daur:Daura_32030"/>
<keyword evidence="8" id="KW-1185">Reference proteome</keyword>
<feature type="compositionally biased region" description="Basic and acidic residues" evidence="5">
    <location>
        <begin position="419"/>
        <end position="428"/>
    </location>
</feature>
<dbReference type="GO" id="GO:0006542">
    <property type="term" value="P:glutamine biosynthetic process"/>
    <property type="evidence" value="ECO:0007669"/>
    <property type="project" value="InterPro"/>
</dbReference>
<evidence type="ECO:0000256" key="2">
    <source>
        <dbReference type="ARBA" id="ARBA00022598"/>
    </source>
</evidence>
<dbReference type="Pfam" id="PF00120">
    <property type="entry name" value="Gln-synt_C"/>
    <property type="match status" value="1"/>
</dbReference>
<dbReference type="InterPro" id="IPR008146">
    <property type="entry name" value="Gln_synth_cat_dom"/>
</dbReference>
<dbReference type="InterPro" id="IPR014746">
    <property type="entry name" value="Gln_synth/guanido_kin_cat_dom"/>
</dbReference>
<protein>
    <submittedName>
        <fullName evidence="7">Glutamine synthetase</fullName>
    </submittedName>
</protein>
<dbReference type="AlphaFoldDB" id="A0A9Q9MA27"/>
<evidence type="ECO:0000256" key="4">
    <source>
        <dbReference type="RuleBase" id="RU000384"/>
    </source>
</evidence>
<dbReference type="SUPFAM" id="SSF54368">
    <property type="entry name" value="Glutamine synthetase, N-terminal domain"/>
    <property type="match status" value="1"/>
</dbReference>
<dbReference type="Proteomes" id="UP001058003">
    <property type="component" value="Chromosome"/>
</dbReference>
<dbReference type="PANTHER" id="PTHR43785">
    <property type="entry name" value="GAMMA-GLUTAMYLPUTRESCINE SYNTHETASE"/>
    <property type="match status" value="1"/>
</dbReference>
<dbReference type="PROSITE" id="PS51987">
    <property type="entry name" value="GS_CATALYTIC"/>
    <property type="match status" value="1"/>
</dbReference>
<dbReference type="EMBL" id="CP073767">
    <property type="protein sequence ID" value="UWZ51368.1"/>
    <property type="molecule type" value="Genomic_DNA"/>
</dbReference>
<dbReference type="SUPFAM" id="SSF55931">
    <property type="entry name" value="Glutamine synthetase/guanido kinase"/>
    <property type="match status" value="1"/>
</dbReference>
<keyword evidence="2" id="KW-0436">Ligase</keyword>
<evidence type="ECO:0000313" key="8">
    <source>
        <dbReference type="Proteomes" id="UP001058003"/>
    </source>
</evidence>
<gene>
    <name evidence="7" type="ORF">Daura_32030</name>
</gene>
<evidence type="ECO:0000256" key="5">
    <source>
        <dbReference type="SAM" id="MobiDB-lite"/>
    </source>
</evidence>
<dbReference type="GO" id="GO:0004356">
    <property type="term" value="F:glutamine synthetase activity"/>
    <property type="evidence" value="ECO:0007669"/>
    <property type="project" value="InterPro"/>
</dbReference>
<comment type="similarity">
    <text evidence="1 3 4">Belongs to the glutamine synthetase family.</text>
</comment>
<dbReference type="InterPro" id="IPR036651">
    <property type="entry name" value="Gln_synt_N_sf"/>
</dbReference>
<evidence type="ECO:0000259" key="6">
    <source>
        <dbReference type="PROSITE" id="PS51987"/>
    </source>
</evidence>
<proteinExistence type="inferred from homology"/>
<sequence>MSELDRFVEDPARRERAADVGDRMRAAGVEYVYVQHVTVTGRVVGKGIPVEHWQDVADSGVQMVYGSVADLAVDRHGRYLGYPPEASELVSVPEPDTYAQLPWDRRVARVFGRLFRNRDERTDPGGVLTSDCRGNLARQHEEFRRRHDGLELRVGTEPEMMWLRRDAAGGVTGTTRPDCYHIEQFETLRPVTLRVIEYARAMGLDMIQGDHEDAPGQLELNFNYDEVRRNADRLVTYRQICRQVAREHGLVATFMAKPFGGLSGSGCHHNMSLWQGGQDGVAARDGDGAAPEVSARRTGGVNAFLDTAGSRQPSKLALHCIGGILEHLPALTAIGSSTVNSYRRLLDTGFWAPVRANWGVQNRTCAVRVSAPGRVEYRSVDAMVNPYLMGSALLAALDDGIAHAVDPGPPQDSSAYDDPGDRGDRDGFPPRALPESLGDALRALRADAVISGALPGDMSRVYHDVKRAEWERFLAVPTAWDVETYLDCVP</sequence>
<feature type="domain" description="GS catalytic" evidence="6">
    <location>
        <begin position="132"/>
        <end position="490"/>
    </location>
</feature>
<dbReference type="Gene3D" id="3.30.590.10">
    <property type="entry name" value="Glutamine synthetase/guanido kinase, catalytic domain"/>
    <property type="match status" value="1"/>
</dbReference>
<dbReference type="Gene3D" id="3.10.20.70">
    <property type="entry name" value="Glutamine synthetase, N-terminal domain"/>
    <property type="match status" value="1"/>
</dbReference>
<feature type="region of interest" description="Disordered" evidence="5">
    <location>
        <begin position="404"/>
        <end position="430"/>
    </location>
</feature>
<organism evidence="7 8">
    <name type="scientific">Dactylosporangium aurantiacum</name>
    <dbReference type="NCBI Taxonomy" id="35754"/>
    <lineage>
        <taxon>Bacteria</taxon>
        <taxon>Bacillati</taxon>
        <taxon>Actinomycetota</taxon>
        <taxon>Actinomycetes</taxon>
        <taxon>Micromonosporales</taxon>
        <taxon>Micromonosporaceae</taxon>
        <taxon>Dactylosporangium</taxon>
    </lineage>
</organism>
<name>A0A9Q9MA27_9ACTN</name>
<reference evidence="7" key="1">
    <citation type="submission" date="2021-04" db="EMBL/GenBank/DDBJ databases">
        <title>Dactylosporangium aurantiacum NRRL B-8018 full assembly.</title>
        <authorList>
            <person name="Hartkoorn R.C."/>
            <person name="Beaudoing E."/>
            <person name="Hot D."/>
        </authorList>
    </citation>
    <scope>NUCLEOTIDE SEQUENCE</scope>
    <source>
        <strain evidence="7">NRRL B-8018</strain>
    </source>
</reference>
<evidence type="ECO:0000313" key="7">
    <source>
        <dbReference type="EMBL" id="UWZ51368.1"/>
    </source>
</evidence>
<dbReference type="OrthoDB" id="9807095at2"/>
<accession>A0A9Q9MA27</accession>
<dbReference type="PANTHER" id="PTHR43785:SF12">
    <property type="entry name" value="TYPE-1 GLUTAMINE SYNTHETASE 2"/>
    <property type="match status" value="1"/>
</dbReference>
<evidence type="ECO:0000256" key="3">
    <source>
        <dbReference type="PROSITE-ProRule" id="PRU01331"/>
    </source>
</evidence>
<dbReference type="SMART" id="SM01230">
    <property type="entry name" value="Gln-synt_C"/>
    <property type="match status" value="1"/>
</dbReference>